<accession>F4CMY8</accession>
<dbReference type="PANTHER" id="PTHR45138:SF9">
    <property type="entry name" value="DIGUANYLATE CYCLASE DGCM-RELATED"/>
    <property type="match status" value="1"/>
</dbReference>
<dbReference type="SMART" id="SM00267">
    <property type="entry name" value="GGDEF"/>
    <property type="match status" value="1"/>
</dbReference>
<dbReference type="InterPro" id="IPR043128">
    <property type="entry name" value="Rev_trsase/Diguanyl_cyclase"/>
</dbReference>
<organism evidence="4 5">
    <name type="scientific">Pseudonocardia dioxanivorans (strain ATCC 55486 / DSM 44775 / JCM 13855 / CB1190)</name>
    <dbReference type="NCBI Taxonomy" id="675635"/>
    <lineage>
        <taxon>Bacteria</taxon>
        <taxon>Bacillati</taxon>
        <taxon>Actinomycetota</taxon>
        <taxon>Actinomycetes</taxon>
        <taxon>Pseudonocardiales</taxon>
        <taxon>Pseudonocardiaceae</taxon>
        <taxon>Pseudonocardia</taxon>
    </lineage>
</organism>
<evidence type="ECO:0000313" key="5">
    <source>
        <dbReference type="Proteomes" id="UP000007809"/>
    </source>
</evidence>
<evidence type="ECO:0000256" key="2">
    <source>
        <dbReference type="SAM" id="Phobius"/>
    </source>
</evidence>
<dbReference type="eggNOG" id="COG3706">
    <property type="taxonomic scope" value="Bacteria"/>
</dbReference>
<dbReference type="Proteomes" id="UP000007809">
    <property type="component" value="Chromosome"/>
</dbReference>
<evidence type="ECO:0000256" key="1">
    <source>
        <dbReference type="SAM" id="MobiDB-lite"/>
    </source>
</evidence>
<keyword evidence="2" id="KW-1133">Transmembrane helix</keyword>
<evidence type="ECO:0000259" key="3">
    <source>
        <dbReference type="PROSITE" id="PS50887"/>
    </source>
</evidence>
<dbReference type="SUPFAM" id="SSF55073">
    <property type="entry name" value="Nucleotide cyclase"/>
    <property type="match status" value="1"/>
</dbReference>
<dbReference type="PROSITE" id="PS50887">
    <property type="entry name" value="GGDEF"/>
    <property type="match status" value="1"/>
</dbReference>
<protein>
    <submittedName>
        <fullName evidence="4">Diguanylate cyclase</fullName>
    </submittedName>
</protein>
<dbReference type="KEGG" id="pdx:Psed_2887"/>
<dbReference type="GO" id="GO:0052621">
    <property type="term" value="F:diguanylate cyclase activity"/>
    <property type="evidence" value="ECO:0007669"/>
    <property type="project" value="TreeGrafter"/>
</dbReference>
<dbReference type="OrthoDB" id="23692at2"/>
<reference evidence="4 5" key="1">
    <citation type="journal article" date="2011" name="J. Bacteriol.">
        <title>Genome sequence of the 1,4-dioxane-degrading Pseudonocardia dioxanivorans strain CB1190.</title>
        <authorList>
            <person name="Sales C.M."/>
            <person name="Mahendra S."/>
            <person name="Grostern A."/>
            <person name="Parales R.E."/>
            <person name="Goodwin L.A."/>
            <person name="Woyke T."/>
            <person name="Nolan M."/>
            <person name="Lapidus A."/>
            <person name="Chertkov O."/>
            <person name="Ovchinnikova G."/>
            <person name="Sczyrba A."/>
            <person name="Alvarez-Cohen L."/>
        </authorList>
    </citation>
    <scope>NUCLEOTIDE SEQUENCE [LARGE SCALE GENOMIC DNA]</scope>
    <source>
        <strain evidence="5">ATCC 55486 / DSM 44775 / JCM 13855 / CB1190</strain>
    </source>
</reference>
<dbReference type="InterPro" id="IPR000160">
    <property type="entry name" value="GGDEF_dom"/>
</dbReference>
<dbReference type="GO" id="GO:0005886">
    <property type="term" value="C:plasma membrane"/>
    <property type="evidence" value="ECO:0007669"/>
    <property type="project" value="TreeGrafter"/>
</dbReference>
<dbReference type="STRING" id="675635.Psed_2887"/>
<dbReference type="CDD" id="cd01949">
    <property type="entry name" value="GGDEF"/>
    <property type="match status" value="1"/>
</dbReference>
<dbReference type="PANTHER" id="PTHR45138">
    <property type="entry name" value="REGULATORY COMPONENTS OF SENSORY TRANSDUCTION SYSTEM"/>
    <property type="match status" value="1"/>
</dbReference>
<dbReference type="EMBL" id="CP002593">
    <property type="protein sequence ID" value="AEA25087.1"/>
    <property type="molecule type" value="Genomic_DNA"/>
</dbReference>
<dbReference type="Gene3D" id="3.30.70.270">
    <property type="match status" value="1"/>
</dbReference>
<dbReference type="FunFam" id="3.30.70.270:FF:000001">
    <property type="entry name" value="Diguanylate cyclase domain protein"/>
    <property type="match status" value="1"/>
</dbReference>
<keyword evidence="2" id="KW-0472">Membrane</keyword>
<dbReference type="HOGENOM" id="CLU_000445_11_0_11"/>
<feature type="compositionally biased region" description="Low complexity" evidence="1">
    <location>
        <begin position="430"/>
        <end position="449"/>
    </location>
</feature>
<dbReference type="GO" id="GO:1902201">
    <property type="term" value="P:negative regulation of bacterial-type flagellum-dependent cell motility"/>
    <property type="evidence" value="ECO:0007669"/>
    <property type="project" value="TreeGrafter"/>
</dbReference>
<gene>
    <name evidence="4" type="ordered locus">Psed_2887</name>
</gene>
<feature type="region of interest" description="Disordered" evidence="1">
    <location>
        <begin position="421"/>
        <end position="455"/>
    </location>
</feature>
<keyword evidence="2" id="KW-0812">Transmembrane</keyword>
<dbReference type="InterPro" id="IPR029787">
    <property type="entry name" value="Nucleotide_cyclase"/>
</dbReference>
<proteinExistence type="predicted"/>
<sequence>MFGSTARWSFWSEPARVRLLVVAVEAVAIGLAVATLSSGPPTGADLALGGWILLLGMAHIEAATGIERIRRRVTATAYFDLSSVWTFAAALLLPAAVATGVVVVLYAHLWLRVWKPARVPLYRLVYTTATVVLAAVAAHAVVLAARAAGAAAHELPALGWIALAALVYLVVNNMLVVGAVALGEGLGEPRTLLGGLDDHVLELATLCLGAMVALVLTADRWTAALALAPLLVLQRAVQVRQLEEAATTDQKTGLLNTAAWRSAAARRLERADRSRGAAVLIADLDHFKSVNDTHGHLVGDAVLAAVAAELRAEVRQHDLVARFGGEEFVVLLTDLTAGGAGRREVLAVAERIRARVAGLGVPVPAAAGPVVVDGLSISIGAAMFPEDGEELEKVLAVADESLYAAKDAGRNTVRIASGPVVPQARRSTDDAAAPVPAPDPVAARPSARAGGPFAE</sequence>
<feature type="transmembrane region" description="Helical" evidence="2">
    <location>
        <begin position="48"/>
        <end position="66"/>
    </location>
</feature>
<evidence type="ECO:0000313" key="4">
    <source>
        <dbReference type="EMBL" id="AEA25087.1"/>
    </source>
</evidence>
<feature type="transmembrane region" description="Helical" evidence="2">
    <location>
        <begin position="157"/>
        <end position="183"/>
    </location>
</feature>
<keyword evidence="5" id="KW-1185">Reference proteome</keyword>
<feature type="domain" description="GGDEF" evidence="3">
    <location>
        <begin position="275"/>
        <end position="418"/>
    </location>
</feature>
<dbReference type="AlphaFoldDB" id="F4CMY8"/>
<name>F4CMY8_PSEUX</name>
<dbReference type="RefSeq" id="WP_013675011.1">
    <property type="nucleotide sequence ID" value="NC_015312.1"/>
</dbReference>
<feature type="transmembrane region" description="Helical" evidence="2">
    <location>
        <begin position="121"/>
        <end position="145"/>
    </location>
</feature>
<feature type="transmembrane region" description="Helical" evidence="2">
    <location>
        <begin position="17"/>
        <end position="36"/>
    </location>
</feature>
<dbReference type="InterPro" id="IPR050469">
    <property type="entry name" value="Diguanylate_Cyclase"/>
</dbReference>
<dbReference type="GO" id="GO:0043709">
    <property type="term" value="P:cell adhesion involved in single-species biofilm formation"/>
    <property type="evidence" value="ECO:0007669"/>
    <property type="project" value="TreeGrafter"/>
</dbReference>
<feature type="transmembrane region" description="Helical" evidence="2">
    <location>
        <begin position="87"/>
        <end position="109"/>
    </location>
</feature>
<dbReference type="Pfam" id="PF00990">
    <property type="entry name" value="GGDEF"/>
    <property type="match status" value="1"/>
</dbReference>
<dbReference type="NCBIfam" id="TIGR00254">
    <property type="entry name" value="GGDEF"/>
    <property type="match status" value="1"/>
</dbReference>